<dbReference type="AlphaFoldDB" id="A0A370G5X6"/>
<dbReference type="Pfam" id="PF00561">
    <property type="entry name" value="Abhydrolase_1"/>
    <property type="match status" value="1"/>
</dbReference>
<dbReference type="Proteomes" id="UP000255326">
    <property type="component" value="Unassembled WGS sequence"/>
</dbReference>
<dbReference type="RefSeq" id="WP_114746781.1">
    <property type="nucleotide sequence ID" value="NZ_QQAY01000015.1"/>
</dbReference>
<dbReference type="InterPro" id="IPR000073">
    <property type="entry name" value="AB_hydrolase_1"/>
</dbReference>
<organism evidence="2 3">
    <name type="scientific">Falsibacillus pallidus</name>
    <dbReference type="NCBI Taxonomy" id="493781"/>
    <lineage>
        <taxon>Bacteria</taxon>
        <taxon>Bacillati</taxon>
        <taxon>Bacillota</taxon>
        <taxon>Bacilli</taxon>
        <taxon>Bacillales</taxon>
        <taxon>Bacillaceae</taxon>
        <taxon>Falsibacillus</taxon>
    </lineage>
</organism>
<feature type="domain" description="AB hydrolase-1" evidence="1">
    <location>
        <begin position="36"/>
        <end position="186"/>
    </location>
</feature>
<protein>
    <submittedName>
        <fullName evidence="2">Alpha/beta hydrolase family protein</fullName>
    </submittedName>
</protein>
<dbReference type="InterPro" id="IPR029058">
    <property type="entry name" value="AB_hydrolase_fold"/>
</dbReference>
<sequence>MKSEFPLSLNLLAIPSGEDKIVGRMYVAEGEGPHATMLLLHGFPGVMMNQDTAAELQKNGFNIMIINYRGSWGSQGSFSFSTSLEDVHATLRYIKQKEVARKNRIDVNRIALAGHSFGGFLSLIAAVSEPTIQAVAALSSANFSLFAEMLAQDPDLEEQFSQMLNDSCFFLNGASVDGIMEEILLNKKEWNTFLAAPQLVDRKLLVTAAQYDLQLPKQSFFDPLIHSLKQAGANNLQCEVLETDHNYIDKRKELADILLMWLKRVL</sequence>
<gene>
    <name evidence="2" type="ORF">DFR59_11582</name>
</gene>
<dbReference type="OrthoDB" id="53505at2"/>
<dbReference type="SUPFAM" id="SSF53474">
    <property type="entry name" value="alpha/beta-Hydrolases"/>
    <property type="match status" value="1"/>
</dbReference>
<dbReference type="Gene3D" id="3.40.50.1820">
    <property type="entry name" value="alpha/beta hydrolase"/>
    <property type="match status" value="1"/>
</dbReference>
<evidence type="ECO:0000313" key="2">
    <source>
        <dbReference type="EMBL" id="RDI39175.1"/>
    </source>
</evidence>
<reference evidence="2 3" key="1">
    <citation type="submission" date="2018-07" db="EMBL/GenBank/DDBJ databases">
        <title>Genomic Encyclopedia of Type Strains, Phase IV (KMG-IV): sequencing the most valuable type-strain genomes for metagenomic binning, comparative biology and taxonomic classification.</title>
        <authorList>
            <person name="Goeker M."/>
        </authorList>
    </citation>
    <scope>NUCLEOTIDE SEQUENCE [LARGE SCALE GENOMIC DNA]</scope>
    <source>
        <strain evidence="2 3">DSM 25281</strain>
    </source>
</reference>
<keyword evidence="2" id="KW-0378">Hydrolase</keyword>
<comment type="caution">
    <text evidence="2">The sequence shown here is derived from an EMBL/GenBank/DDBJ whole genome shotgun (WGS) entry which is preliminary data.</text>
</comment>
<evidence type="ECO:0000259" key="1">
    <source>
        <dbReference type="Pfam" id="PF00561"/>
    </source>
</evidence>
<accession>A0A370G5X6</accession>
<name>A0A370G5X6_9BACI</name>
<proteinExistence type="predicted"/>
<evidence type="ECO:0000313" key="3">
    <source>
        <dbReference type="Proteomes" id="UP000255326"/>
    </source>
</evidence>
<dbReference type="GO" id="GO:0016787">
    <property type="term" value="F:hydrolase activity"/>
    <property type="evidence" value="ECO:0007669"/>
    <property type="project" value="UniProtKB-KW"/>
</dbReference>
<dbReference type="EMBL" id="QQAY01000015">
    <property type="protein sequence ID" value="RDI39175.1"/>
    <property type="molecule type" value="Genomic_DNA"/>
</dbReference>
<keyword evidence="3" id="KW-1185">Reference proteome</keyword>